<proteinExistence type="predicted"/>
<gene>
    <name evidence="1" type="ORF">PoB_001140500</name>
</gene>
<reference evidence="1 2" key="1">
    <citation type="journal article" date="2021" name="Elife">
        <title>Chloroplast acquisition without the gene transfer in kleptoplastic sea slugs, Plakobranchus ocellatus.</title>
        <authorList>
            <person name="Maeda T."/>
            <person name="Takahashi S."/>
            <person name="Yoshida T."/>
            <person name="Shimamura S."/>
            <person name="Takaki Y."/>
            <person name="Nagai Y."/>
            <person name="Toyoda A."/>
            <person name="Suzuki Y."/>
            <person name="Arimoto A."/>
            <person name="Ishii H."/>
            <person name="Satoh N."/>
            <person name="Nishiyama T."/>
            <person name="Hasebe M."/>
            <person name="Maruyama T."/>
            <person name="Minagawa J."/>
            <person name="Obokata J."/>
            <person name="Shigenobu S."/>
        </authorList>
    </citation>
    <scope>NUCLEOTIDE SEQUENCE [LARGE SCALE GENOMIC DNA]</scope>
</reference>
<accession>A0AAV3YQ97</accession>
<keyword evidence="2" id="KW-1185">Reference proteome</keyword>
<organism evidence="1 2">
    <name type="scientific">Plakobranchus ocellatus</name>
    <dbReference type="NCBI Taxonomy" id="259542"/>
    <lineage>
        <taxon>Eukaryota</taxon>
        <taxon>Metazoa</taxon>
        <taxon>Spiralia</taxon>
        <taxon>Lophotrochozoa</taxon>
        <taxon>Mollusca</taxon>
        <taxon>Gastropoda</taxon>
        <taxon>Heterobranchia</taxon>
        <taxon>Euthyneura</taxon>
        <taxon>Panpulmonata</taxon>
        <taxon>Sacoglossa</taxon>
        <taxon>Placobranchoidea</taxon>
        <taxon>Plakobranchidae</taxon>
        <taxon>Plakobranchus</taxon>
    </lineage>
</organism>
<evidence type="ECO:0000313" key="2">
    <source>
        <dbReference type="Proteomes" id="UP000735302"/>
    </source>
</evidence>
<dbReference type="EMBL" id="BLXT01001350">
    <property type="protein sequence ID" value="GFN84899.1"/>
    <property type="molecule type" value="Genomic_DNA"/>
</dbReference>
<protein>
    <submittedName>
        <fullName evidence="1">Uncharacterized protein</fullName>
    </submittedName>
</protein>
<sequence>MLAFNPSTTTVFTTSHFSALFKSASVMACASWLLFIRAVKKFPVGPSQPPMTETAMSTNALGATEFCKASHQNPHALSHCARHPSTQVLFSDSFHPQEVNTSVHMSNQQAIARGSKSDNQLNFANNFFE</sequence>
<dbReference type="Proteomes" id="UP000735302">
    <property type="component" value="Unassembled WGS sequence"/>
</dbReference>
<evidence type="ECO:0000313" key="1">
    <source>
        <dbReference type="EMBL" id="GFN84899.1"/>
    </source>
</evidence>
<dbReference type="AlphaFoldDB" id="A0AAV3YQ97"/>
<comment type="caution">
    <text evidence="1">The sequence shown here is derived from an EMBL/GenBank/DDBJ whole genome shotgun (WGS) entry which is preliminary data.</text>
</comment>
<name>A0AAV3YQ97_9GAST</name>